<evidence type="ECO:0000256" key="3">
    <source>
        <dbReference type="SAM" id="Phobius"/>
    </source>
</evidence>
<comment type="caution">
    <text evidence="6">The sequence shown here is derived from an EMBL/GenBank/DDBJ whole genome shotgun (WGS) entry which is preliminary data.</text>
</comment>
<dbReference type="InterPro" id="IPR034057">
    <property type="entry name" value="TNFRSF9_N_teleost"/>
</dbReference>
<evidence type="ECO:0000256" key="1">
    <source>
        <dbReference type="PROSITE-ProRule" id="PRU00206"/>
    </source>
</evidence>
<keyword evidence="1" id="KW-1015">Disulfide bond</keyword>
<keyword evidence="3" id="KW-0472">Membrane</keyword>
<dbReference type="AlphaFoldDB" id="A0AAW1DZ45"/>
<evidence type="ECO:0000256" key="2">
    <source>
        <dbReference type="SAM" id="MobiDB-lite"/>
    </source>
</evidence>
<keyword evidence="4" id="KW-0732">Signal</keyword>
<evidence type="ECO:0000313" key="7">
    <source>
        <dbReference type="Proteomes" id="UP001488805"/>
    </source>
</evidence>
<dbReference type="PROSITE" id="PS50050">
    <property type="entry name" value="TNFR_NGFR_2"/>
    <property type="match status" value="1"/>
</dbReference>
<dbReference type="InterPro" id="IPR001368">
    <property type="entry name" value="TNFR/NGFR_Cys_rich_reg"/>
</dbReference>
<dbReference type="EMBL" id="JBCEZU010000586">
    <property type="protein sequence ID" value="KAK9514992.1"/>
    <property type="molecule type" value="Genomic_DNA"/>
</dbReference>
<name>A0AAW1DZ45_ZOAVI</name>
<feature type="region of interest" description="Disordered" evidence="2">
    <location>
        <begin position="265"/>
        <end position="287"/>
    </location>
</feature>
<feature type="chain" id="PRO_5044024788" description="TNFR-Cys domain-containing protein" evidence="4">
    <location>
        <begin position="20"/>
        <end position="287"/>
    </location>
</feature>
<sequence>MAATLWAMGLFLLLQGCLCSIGQTNRGCLKWTQKEGNVCCEVCYPGHRLVRDCGPRPDDLCTPCEPGKFSENPKNKWCTRCTQCVGAQVYVKQCTPTTDAQCGCKEGLICGNDRCTFCVEKCEKGQEPTEKRSCRPCPDGTFNDQSHQTCKPWSTRCPDPEQTIVAKGDALTDIECANLPVSPIRKPEKPDPIEQTWPLVIYVVTSVVLTAFGIIIISISSIMVKKIIQKRNKERKKPTKETPIIRPPTDEPRTLIAIECSFHEAQQEQGSSSESLVSKDSSEQLIA</sequence>
<reference evidence="6 7" key="1">
    <citation type="journal article" date="2024" name="Genome Biol. Evol.">
        <title>Chromosome-level genome assembly of the viviparous eelpout Zoarces viviparus.</title>
        <authorList>
            <person name="Fuhrmann N."/>
            <person name="Brasseur M.V."/>
            <person name="Bakowski C.E."/>
            <person name="Podsiadlowski L."/>
            <person name="Prost S."/>
            <person name="Krehenwinkel H."/>
            <person name="Mayer C."/>
        </authorList>
    </citation>
    <scope>NUCLEOTIDE SEQUENCE [LARGE SCALE GENOMIC DNA]</scope>
    <source>
        <strain evidence="6">NO-MEL_2022_Ind0_liver</strain>
    </source>
</reference>
<comment type="caution">
    <text evidence="1">Lacks conserved residue(s) required for the propagation of feature annotation.</text>
</comment>
<organism evidence="6 7">
    <name type="scientific">Zoarces viviparus</name>
    <name type="common">Viviparous eelpout</name>
    <name type="synonym">Blennius viviparus</name>
    <dbReference type="NCBI Taxonomy" id="48416"/>
    <lineage>
        <taxon>Eukaryota</taxon>
        <taxon>Metazoa</taxon>
        <taxon>Chordata</taxon>
        <taxon>Craniata</taxon>
        <taxon>Vertebrata</taxon>
        <taxon>Euteleostomi</taxon>
        <taxon>Actinopterygii</taxon>
        <taxon>Neopterygii</taxon>
        <taxon>Teleostei</taxon>
        <taxon>Neoteleostei</taxon>
        <taxon>Acanthomorphata</taxon>
        <taxon>Eupercaria</taxon>
        <taxon>Perciformes</taxon>
        <taxon>Cottioidei</taxon>
        <taxon>Zoarcales</taxon>
        <taxon>Zoarcidae</taxon>
        <taxon>Zoarcinae</taxon>
        <taxon>Zoarces</taxon>
    </lineage>
</organism>
<keyword evidence="3" id="KW-1133">Transmembrane helix</keyword>
<evidence type="ECO:0000259" key="5">
    <source>
        <dbReference type="PROSITE" id="PS50050"/>
    </source>
</evidence>
<feature type="signal peptide" evidence="4">
    <location>
        <begin position="1"/>
        <end position="19"/>
    </location>
</feature>
<dbReference type="SUPFAM" id="SSF57586">
    <property type="entry name" value="TNF receptor-like"/>
    <property type="match status" value="2"/>
</dbReference>
<protein>
    <recommendedName>
        <fullName evidence="5">TNFR-Cys domain-containing protein</fullName>
    </recommendedName>
</protein>
<evidence type="ECO:0000313" key="6">
    <source>
        <dbReference type="EMBL" id="KAK9514992.1"/>
    </source>
</evidence>
<feature type="disulfide bond" evidence="1">
    <location>
        <begin position="81"/>
        <end position="94"/>
    </location>
</feature>
<dbReference type="GO" id="GO:0042127">
    <property type="term" value="P:regulation of cell population proliferation"/>
    <property type="evidence" value="ECO:0007669"/>
    <property type="project" value="TreeGrafter"/>
</dbReference>
<feature type="transmembrane region" description="Helical" evidence="3">
    <location>
        <begin position="199"/>
        <end position="224"/>
    </location>
</feature>
<feature type="compositionally biased region" description="Low complexity" evidence="2">
    <location>
        <begin position="267"/>
        <end position="279"/>
    </location>
</feature>
<keyword evidence="3" id="KW-0812">Transmembrane</keyword>
<dbReference type="Proteomes" id="UP001488805">
    <property type="component" value="Unassembled WGS sequence"/>
</dbReference>
<feature type="disulfide bond" evidence="1">
    <location>
        <begin position="84"/>
        <end position="102"/>
    </location>
</feature>
<evidence type="ECO:0000256" key="4">
    <source>
        <dbReference type="SAM" id="SignalP"/>
    </source>
</evidence>
<feature type="domain" description="TNFR-Cys" evidence="5">
    <location>
        <begin position="63"/>
        <end position="102"/>
    </location>
</feature>
<dbReference type="GO" id="GO:0038023">
    <property type="term" value="F:signaling receptor activity"/>
    <property type="evidence" value="ECO:0007669"/>
    <property type="project" value="TreeGrafter"/>
</dbReference>
<dbReference type="Gene3D" id="2.10.50.10">
    <property type="entry name" value="Tumor Necrosis Factor Receptor, subunit A, domain 2"/>
    <property type="match status" value="3"/>
</dbReference>
<feature type="repeat" description="TNFR-Cys" evidence="1">
    <location>
        <begin position="63"/>
        <end position="102"/>
    </location>
</feature>
<dbReference type="PANTHER" id="PTHR47139:SF4">
    <property type="entry name" value="TUMOR NECROSIS FACTOR RECEPTOR SUPERFAMILY MEMBER 9 ISOFORM X1-RELATED"/>
    <property type="match status" value="1"/>
</dbReference>
<dbReference type="PANTHER" id="PTHR47139">
    <property type="entry name" value="TUMOR NECROSIS FACTOR RECEPTOR SUPERFAMILY MEMBER 9"/>
    <property type="match status" value="1"/>
</dbReference>
<dbReference type="Pfam" id="PF00020">
    <property type="entry name" value="TNFR_c6"/>
    <property type="match status" value="2"/>
</dbReference>
<gene>
    <name evidence="6" type="ORF">VZT92_025670</name>
</gene>
<proteinExistence type="predicted"/>
<feature type="region of interest" description="Disordered" evidence="2">
    <location>
        <begin position="231"/>
        <end position="252"/>
    </location>
</feature>
<dbReference type="SMART" id="SM00208">
    <property type="entry name" value="TNFR"/>
    <property type="match status" value="3"/>
</dbReference>
<accession>A0AAW1DZ45</accession>
<dbReference type="CDD" id="cd13424">
    <property type="entry name" value="TNFRSF9_teleost"/>
    <property type="match status" value="1"/>
</dbReference>
<keyword evidence="7" id="KW-1185">Reference proteome</keyword>